<protein>
    <submittedName>
        <fullName evidence="1">Uncharacterized protein</fullName>
    </submittedName>
</protein>
<sequence length="123" mass="13647">MSHIQLNKLVASSVLQKDVCEEGDFGDSEILIRNCKAGDTLMEFEIDINIPFDGTAPKASIGIDSDHEKYLTEDQCNITLRGTYVMEYTVILSIDETIKIYVTPDGSTQGTISGAMRFFDTEL</sequence>
<gene>
    <name evidence="1" type="ORF">S01H1_32811</name>
</gene>
<dbReference type="EMBL" id="BARS01020340">
    <property type="protein sequence ID" value="GAG06132.1"/>
    <property type="molecule type" value="Genomic_DNA"/>
</dbReference>
<comment type="caution">
    <text evidence="1">The sequence shown here is derived from an EMBL/GenBank/DDBJ whole genome shotgun (WGS) entry which is preliminary data.</text>
</comment>
<dbReference type="AlphaFoldDB" id="X0V429"/>
<evidence type="ECO:0000313" key="1">
    <source>
        <dbReference type="EMBL" id="GAG06132.1"/>
    </source>
</evidence>
<accession>X0V429</accession>
<name>X0V429_9ZZZZ</name>
<reference evidence="1" key="1">
    <citation type="journal article" date="2014" name="Front. Microbiol.">
        <title>High frequency of phylogenetically diverse reductive dehalogenase-homologous genes in deep subseafloor sedimentary metagenomes.</title>
        <authorList>
            <person name="Kawai M."/>
            <person name="Futagami T."/>
            <person name="Toyoda A."/>
            <person name="Takaki Y."/>
            <person name="Nishi S."/>
            <person name="Hori S."/>
            <person name="Arai W."/>
            <person name="Tsubouchi T."/>
            <person name="Morono Y."/>
            <person name="Uchiyama I."/>
            <person name="Ito T."/>
            <person name="Fujiyama A."/>
            <person name="Inagaki F."/>
            <person name="Takami H."/>
        </authorList>
    </citation>
    <scope>NUCLEOTIDE SEQUENCE</scope>
    <source>
        <strain evidence="1">Expedition CK06-06</strain>
    </source>
</reference>
<organism evidence="1">
    <name type="scientific">marine sediment metagenome</name>
    <dbReference type="NCBI Taxonomy" id="412755"/>
    <lineage>
        <taxon>unclassified sequences</taxon>
        <taxon>metagenomes</taxon>
        <taxon>ecological metagenomes</taxon>
    </lineage>
</organism>
<proteinExistence type="predicted"/>